<dbReference type="Proteomes" id="UP001157017">
    <property type="component" value="Unassembled WGS sequence"/>
</dbReference>
<name>A0ABQ6JLY9_9ACTN</name>
<evidence type="ECO:0000313" key="1">
    <source>
        <dbReference type="EMBL" id="GMA89295.1"/>
    </source>
</evidence>
<proteinExistence type="predicted"/>
<dbReference type="EMBL" id="BSUZ01000001">
    <property type="protein sequence ID" value="GMA89295.1"/>
    <property type="molecule type" value="Genomic_DNA"/>
</dbReference>
<evidence type="ECO:0000313" key="2">
    <source>
        <dbReference type="Proteomes" id="UP001157017"/>
    </source>
</evidence>
<gene>
    <name evidence="1" type="ORF">GCM10025868_45450</name>
</gene>
<keyword evidence="2" id="KW-1185">Reference proteome</keyword>
<accession>A0ABQ6JLY9</accession>
<comment type="caution">
    <text evidence="1">The sequence shown here is derived from an EMBL/GenBank/DDBJ whole genome shotgun (WGS) entry which is preliminary data.</text>
</comment>
<reference evidence="2" key="1">
    <citation type="journal article" date="2019" name="Int. J. Syst. Evol. Microbiol.">
        <title>The Global Catalogue of Microorganisms (GCM) 10K type strain sequencing project: providing services to taxonomists for standard genome sequencing and annotation.</title>
        <authorList>
            <consortium name="The Broad Institute Genomics Platform"/>
            <consortium name="The Broad Institute Genome Sequencing Center for Infectious Disease"/>
            <person name="Wu L."/>
            <person name="Ma J."/>
        </authorList>
    </citation>
    <scope>NUCLEOTIDE SEQUENCE [LARGE SCALE GENOMIC DNA]</scope>
    <source>
        <strain evidence="2">NBRC 108730</strain>
    </source>
</reference>
<sequence>MPTTTIDDASSRQSRRAAHLADLRVDGLRAFGVPEHLVPDDINPDAEPGARA</sequence>
<protein>
    <submittedName>
        <fullName evidence="1">Uncharacterized protein</fullName>
    </submittedName>
</protein>
<organism evidence="1 2">
    <name type="scientific">Angustibacter aerolatus</name>
    <dbReference type="NCBI Taxonomy" id="1162965"/>
    <lineage>
        <taxon>Bacteria</taxon>
        <taxon>Bacillati</taxon>
        <taxon>Actinomycetota</taxon>
        <taxon>Actinomycetes</taxon>
        <taxon>Kineosporiales</taxon>
        <taxon>Kineosporiaceae</taxon>
    </lineage>
</organism>